<gene>
    <name evidence="5" type="ORF">CBF37_02660</name>
</gene>
<accession>A0A430A1E5</accession>
<reference evidence="5 6" key="1">
    <citation type="submission" date="2017-05" db="EMBL/GenBank/DDBJ databases">
        <title>Vagococcus spp. assemblies.</title>
        <authorList>
            <person name="Gulvik C.A."/>
        </authorList>
    </citation>
    <scope>NUCLEOTIDE SEQUENCE [LARGE SCALE GENOMIC DNA]</scope>
    <source>
        <strain evidence="5 6">SS1995</strain>
    </source>
</reference>
<dbReference type="RefSeq" id="WP_125983168.1">
    <property type="nucleotide sequence ID" value="NZ_NGJS01000002.1"/>
</dbReference>
<name>A0A430A1E5_9ENTE</name>
<comment type="caution">
    <text evidence="5">The sequence shown here is derived from an EMBL/GenBank/DDBJ whole genome shotgun (WGS) entry which is preliminary data.</text>
</comment>
<evidence type="ECO:0000313" key="6">
    <source>
        <dbReference type="Proteomes" id="UP000287857"/>
    </source>
</evidence>
<proteinExistence type="predicted"/>
<keyword evidence="3" id="KW-0804">Transcription</keyword>
<evidence type="ECO:0000259" key="4">
    <source>
        <dbReference type="PROSITE" id="PS50932"/>
    </source>
</evidence>
<sequence length="345" mass="38502">MVTIKDIAKHTNVSPTTVSNVIHGRLEKVSPETRIKVERALHELNYTSNMAGRLLANHGSKIIGVIIQDSDALNERYYENPYHGELIQALEGHIREAGYFMMFHRVPNVEEGVKLVNMWNIEGVIISGATNSDVADWQCSIDAPMVFLDTYENDQTCAKLNVGVNDYQGSFDMVSYLAENQHHTIIFVAKGTTPDEWRGVDAMRAKGAADAAEKFGLDFIPIAVPSTYRNYQQTVDQLIAKIKGQDVTFFFASDLLAVQALSEFFKHAVQVPRDVSVVSFDGTPYASYATPALTTVYQDVNLKAIHAINLLIKTIRQEPCEEQHIQINPVIIKGQSIKIDNGFKK</sequence>
<organism evidence="5 6">
    <name type="scientific">Vagococcus vulneris</name>
    <dbReference type="NCBI Taxonomy" id="1977869"/>
    <lineage>
        <taxon>Bacteria</taxon>
        <taxon>Bacillati</taxon>
        <taxon>Bacillota</taxon>
        <taxon>Bacilli</taxon>
        <taxon>Lactobacillales</taxon>
        <taxon>Enterococcaceae</taxon>
        <taxon>Vagococcus</taxon>
    </lineage>
</organism>
<dbReference type="GO" id="GO:0003700">
    <property type="term" value="F:DNA-binding transcription factor activity"/>
    <property type="evidence" value="ECO:0007669"/>
    <property type="project" value="TreeGrafter"/>
</dbReference>
<feature type="domain" description="HTH lacI-type" evidence="4">
    <location>
        <begin position="2"/>
        <end position="57"/>
    </location>
</feature>
<dbReference type="Proteomes" id="UP000287857">
    <property type="component" value="Unassembled WGS sequence"/>
</dbReference>
<keyword evidence="1" id="KW-0805">Transcription regulation</keyword>
<dbReference type="SUPFAM" id="SSF47413">
    <property type="entry name" value="lambda repressor-like DNA-binding domains"/>
    <property type="match status" value="1"/>
</dbReference>
<dbReference type="Gene3D" id="1.10.260.40">
    <property type="entry name" value="lambda repressor-like DNA-binding domains"/>
    <property type="match status" value="1"/>
</dbReference>
<dbReference type="EMBL" id="NGJS01000002">
    <property type="protein sequence ID" value="RSU00216.1"/>
    <property type="molecule type" value="Genomic_DNA"/>
</dbReference>
<dbReference type="PANTHER" id="PTHR30146:SF24">
    <property type="entry name" value="XYLOSE OPERON REGULATORY PROTEIN"/>
    <property type="match status" value="1"/>
</dbReference>
<dbReference type="Gene3D" id="3.40.50.2300">
    <property type="match status" value="2"/>
</dbReference>
<dbReference type="PROSITE" id="PS00356">
    <property type="entry name" value="HTH_LACI_1"/>
    <property type="match status" value="1"/>
</dbReference>
<dbReference type="OrthoDB" id="9796186at2"/>
<dbReference type="Pfam" id="PF13377">
    <property type="entry name" value="Peripla_BP_3"/>
    <property type="match status" value="1"/>
</dbReference>
<dbReference type="InterPro" id="IPR010982">
    <property type="entry name" value="Lambda_DNA-bd_dom_sf"/>
</dbReference>
<dbReference type="PROSITE" id="PS50932">
    <property type="entry name" value="HTH_LACI_2"/>
    <property type="match status" value="1"/>
</dbReference>
<dbReference type="CDD" id="cd06267">
    <property type="entry name" value="PBP1_LacI_sugar_binding-like"/>
    <property type="match status" value="1"/>
</dbReference>
<evidence type="ECO:0000256" key="1">
    <source>
        <dbReference type="ARBA" id="ARBA00023015"/>
    </source>
</evidence>
<dbReference type="GO" id="GO:0000976">
    <property type="term" value="F:transcription cis-regulatory region binding"/>
    <property type="evidence" value="ECO:0007669"/>
    <property type="project" value="TreeGrafter"/>
</dbReference>
<evidence type="ECO:0000256" key="3">
    <source>
        <dbReference type="ARBA" id="ARBA00023163"/>
    </source>
</evidence>
<dbReference type="InterPro" id="IPR028082">
    <property type="entry name" value="Peripla_BP_I"/>
</dbReference>
<dbReference type="CDD" id="cd01392">
    <property type="entry name" value="HTH_LacI"/>
    <property type="match status" value="1"/>
</dbReference>
<dbReference type="SUPFAM" id="SSF53822">
    <property type="entry name" value="Periplasmic binding protein-like I"/>
    <property type="match status" value="1"/>
</dbReference>
<keyword evidence="6" id="KW-1185">Reference proteome</keyword>
<protein>
    <recommendedName>
        <fullName evidence="4">HTH lacI-type domain-containing protein</fullName>
    </recommendedName>
</protein>
<evidence type="ECO:0000313" key="5">
    <source>
        <dbReference type="EMBL" id="RSU00216.1"/>
    </source>
</evidence>
<dbReference type="PANTHER" id="PTHR30146">
    <property type="entry name" value="LACI-RELATED TRANSCRIPTIONAL REPRESSOR"/>
    <property type="match status" value="1"/>
</dbReference>
<dbReference type="Pfam" id="PF00356">
    <property type="entry name" value="LacI"/>
    <property type="match status" value="1"/>
</dbReference>
<dbReference type="InterPro" id="IPR000843">
    <property type="entry name" value="HTH_LacI"/>
</dbReference>
<evidence type="ECO:0000256" key="2">
    <source>
        <dbReference type="ARBA" id="ARBA00023125"/>
    </source>
</evidence>
<dbReference type="SMART" id="SM00354">
    <property type="entry name" value="HTH_LACI"/>
    <property type="match status" value="1"/>
</dbReference>
<keyword evidence="2" id="KW-0238">DNA-binding</keyword>
<dbReference type="InterPro" id="IPR046335">
    <property type="entry name" value="LacI/GalR-like_sensor"/>
</dbReference>
<dbReference type="AlphaFoldDB" id="A0A430A1E5"/>